<reference evidence="3 4" key="1">
    <citation type="submission" date="2020-07" db="EMBL/GenBank/DDBJ databases">
        <title>Sequencing the genomes of 1000 actinobacteria strains.</title>
        <authorList>
            <person name="Klenk H.-P."/>
        </authorList>
    </citation>
    <scope>NUCLEOTIDE SEQUENCE [LARGE SCALE GENOMIC DNA]</scope>
    <source>
        <strain evidence="3 4">DSM 24723</strain>
    </source>
</reference>
<keyword evidence="1" id="KW-0812">Transmembrane</keyword>
<keyword evidence="2" id="KW-0732">Signal</keyword>
<dbReference type="RefSeq" id="WP_179463706.1">
    <property type="nucleotide sequence ID" value="NZ_JACBZX010000001.1"/>
</dbReference>
<dbReference type="Proteomes" id="UP000592181">
    <property type="component" value="Unassembled WGS sequence"/>
</dbReference>
<evidence type="ECO:0000313" key="3">
    <source>
        <dbReference type="EMBL" id="NYG38527.1"/>
    </source>
</evidence>
<organism evidence="3 4">
    <name type="scientific">Janibacter alkaliphilus</name>
    <dbReference type="NCBI Taxonomy" id="1069963"/>
    <lineage>
        <taxon>Bacteria</taxon>
        <taxon>Bacillati</taxon>
        <taxon>Actinomycetota</taxon>
        <taxon>Actinomycetes</taxon>
        <taxon>Micrococcales</taxon>
        <taxon>Intrasporangiaceae</taxon>
        <taxon>Janibacter</taxon>
    </lineage>
</organism>
<evidence type="ECO:0000256" key="2">
    <source>
        <dbReference type="SAM" id="SignalP"/>
    </source>
</evidence>
<feature type="chain" id="PRO_5032779542" evidence="2">
    <location>
        <begin position="23"/>
        <end position="278"/>
    </location>
</feature>
<feature type="signal peptide" evidence="2">
    <location>
        <begin position="1"/>
        <end position="22"/>
    </location>
</feature>
<feature type="transmembrane region" description="Helical" evidence="1">
    <location>
        <begin position="100"/>
        <end position="121"/>
    </location>
</feature>
<evidence type="ECO:0000313" key="4">
    <source>
        <dbReference type="Proteomes" id="UP000592181"/>
    </source>
</evidence>
<proteinExistence type="predicted"/>
<keyword evidence="1" id="KW-0472">Membrane</keyword>
<feature type="transmembrane region" description="Helical" evidence="1">
    <location>
        <begin position="258"/>
        <end position="277"/>
    </location>
</feature>
<feature type="transmembrane region" description="Helical" evidence="1">
    <location>
        <begin position="38"/>
        <end position="62"/>
    </location>
</feature>
<comment type="caution">
    <text evidence="3">The sequence shown here is derived from an EMBL/GenBank/DDBJ whole genome shotgun (WGS) entry which is preliminary data.</text>
</comment>
<sequence length="278" mass="27931">MSVLAVLLVGVGLADLVRAALAAPDSPPGSDGQGRRGWLVATVVGVVTVLALAAAAGLLAVVGGIALTLLAVVSLVSWMLLSRAALVGDVGPRVPGSVGYVLPLAALGLGLVLQLALAGWAPPVGGWIDGWARWADLPWEVAPEQAMLVLGLALVQLATGNVVVRLVLVATGAMEAAPSVDGADQELRGGRLLGPLERLFILGLGLAGEVTAAGLVIAAKGLIRWPELRAHPSPGAGSSDRPDDTAAGPSGIDKVTEYFLVGSFVSWLVALTALALAS</sequence>
<accession>A0A852X7Y7</accession>
<keyword evidence="1" id="KW-1133">Transmembrane helix</keyword>
<feature type="transmembrane region" description="Helical" evidence="1">
    <location>
        <begin position="69"/>
        <end position="88"/>
    </location>
</feature>
<dbReference type="PRINTS" id="PR00945">
    <property type="entry name" value="HGRDTASE"/>
</dbReference>
<evidence type="ECO:0000256" key="1">
    <source>
        <dbReference type="SAM" id="Phobius"/>
    </source>
</evidence>
<keyword evidence="4" id="KW-1185">Reference proteome</keyword>
<feature type="transmembrane region" description="Helical" evidence="1">
    <location>
        <begin position="199"/>
        <end position="223"/>
    </location>
</feature>
<protein>
    <submittedName>
        <fullName evidence="3">Uncharacterized protein</fullName>
    </submittedName>
</protein>
<dbReference type="EMBL" id="JACBZX010000001">
    <property type="protein sequence ID" value="NYG38527.1"/>
    <property type="molecule type" value="Genomic_DNA"/>
</dbReference>
<gene>
    <name evidence="3" type="ORF">BJY28_002996</name>
</gene>
<dbReference type="AlphaFoldDB" id="A0A852X7Y7"/>
<name>A0A852X7Y7_9MICO</name>